<name>A0A0V1AUK6_TRISP</name>
<feature type="region of interest" description="Disordered" evidence="1">
    <location>
        <begin position="175"/>
        <end position="206"/>
    </location>
</feature>
<proteinExistence type="predicted"/>
<dbReference type="Proteomes" id="UP000054776">
    <property type="component" value="Unassembled WGS sequence"/>
</dbReference>
<sequence length="260" mass="29008">MDQEPEAGDPVLHVEEGILRTDRCSCWSQPGARDGRSPSGERLSKTTLLEPDNLNLLLFAGFEMCVTWRCSVVCCELISHALPVTKFAPLSSEVLVPICCPALRYVPERTILWEILDTGERRLLQLIPCEKIAEILRAIHKHQKEVLLGLAKALVKVELTAVEARLNGVEFAEPADQDGSLHQKNSETEEQEQSGRAKWWQQSSPDGDARFVRDTAAEGPEPLENGWLELVAVRWLVGRGVIEPSIVTAFAGRRRRLSQV</sequence>
<evidence type="ECO:0000313" key="2">
    <source>
        <dbReference type="EMBL" id="KRY28450.1"/>
    </source>
</evidence>
<evidence type="ECO:0000256" key="1">
    <source>
        <dbReference type="SAM" id="MobiDB-lite"/>
    </source>
</evidence>
<comment type="caution">
    <text evidence="2">The sequence shown here is derived from an EMBL/GenBank/DDBJ whole genome shotgun (WGS) entry which is preliminary data.</text>
</comment>
<accession>A0A0V1AUK6</accession>
<gene>
    <name evidence="2" type="ORF">T01_9046</name>
</gene>
<reference evidence="2 3" key="1">
    <citation type="submission" date="2015-01" db="EMBL/GenBank/DDBJ databases">
        <title>Evolution of Trichinella species and genotypes.</title>
        <authorList>
            <person name="Korhonen P.K."/>
            <person name="Edoardo P."/>
            <person name="Giuseppe L.R."/>
            <person name="Gasser R.B."/>
        </authorList>
    </citation>
    <scope>NUCLEOTIDE SEQUENCE [LARGE SCALE GENOMIC DNA]</scope>
    <source>
        <strain evidence="2">ISS3</strain>
    </source>
</reference>
<protein>
    <submittedName>
        <fullName evidence="2">Uncharacterized protein</fullName>
    </submittedName>
</protein>
<evidence type="ECO:0000313" key="3">
    <source>
        <dbReference type="Proteomes" id="UP000054776"/>
    </source>
</evidence>
<keyword evidence="3" id="KW-1185">Reference proteome</keyword>
<dbReference type="EMBL" id="JYDH01000203">
    <property type="protein sequence ID" value="KRY28450.1"/>
    <property type="molecule type" value="Genomic_DNA"/>
</dbReference>
<dbReference type="AlphaFoldDB" id="A0A0V1AUK6"/>
<organism evidence="2 3">
    <name type="scientific">Trichinella spiralis</name>
    <name type="common">Trichina worm</name>
    <dbReference type="NCBI Taxonomy" id="6334"/>
    <lineage>
        <taxon>Eukaryota</taxon>
        <taxon>Metazoa</taxon>
        <taxon>Ecdysozoa</taxon>
        <taxon>Nematoda</taxon>
        <taxon>Enoplea</taxon>
        <taxon>Dorylaimia</taxon>
        <taxon>Trichinellida</taxon>
        <taxon>Trichinellidae</taxon>
        <taxon>Trichinella</taxon>
    </lineage>
</organism>
<dbReference type="InParanoid" id="A0A0V1AUK6"/>